<evidence type="ECO:0000256" key="5">
    <source>
        <dbReference type="ARBA" id="ARBA00023172"/>
    </source>
</evidence>
<dbReference type="InterPro" id="IPR010095">
    <property type="entry name" value="Cas12f1-like_TNB"/>
</dbReference>
<proteinExistence type="inferred from homology"/>
<protein>
    <submittedName>
        <fullName evidence="8">Transposase</fullName>
    </submittedName>
</protein>
<dbReference type="GO" id="GO:0006310">
    <property type="term" value="P:DNA recombination"/>
    <property type="evidence" value="ECO:0007669"/>
    <property type="project" value="UniProtKB-KW"/>
</dbReference>
<organism evidence="8 9">
    <name type="scientific">Tychonema bourrellyi FEM_GT703</name>
    <dbReference type="NCBI Taxonomy" id="2040638"/>
    <lineage>
        <taxon>Bacteria</taxon>
        <taxon>Bacillati</taxon>
        <taxon>Cyanobacteriota</taxon>
        <taxon>Cyanophyceae</taxon>
        <taxon>Oscillatoriophycideae</taxon>
        <taxon>Oscillatoriales</taxon>
        <taxon>Microcoleaceae</taxon>
        <taxon>Tychonema</taxon>
    </lineage>
</organism>
<dbReference type="GO" id="GO:0003677">
    <property type="term" value="F:DNA binding"/>
    <property type="evidence" value="ECO:0007669"/>
    <property type="project" value="UniProtKB-KW"/>
</dbReference>
<evidence type="ECO:0000259" key="7">
    <source>
        <dbReference type="Pfam" id="PF07282"/>
    </source>
</evidence>
<dbReference type="RefSeq" id="WP_096828449.1">
    <property type="nucleotide sequence ID" value="NZ_NXIB02000051.1"/>
</dbReference>
<dbReference type="InterPro" id="IPR001959">
    <property type="entry name" value="Transposase"/>
</dbReference>
<evidence type="ECO:0000256" key="4">
    <source>
        <dbReference type="ARBA" id="ARBA00023125"/>
    </source>
</evidence>
<keyword evidence="4" id="KW-0238">DNA-binding</keyword>
<dbReference type="InterPro" id="IPR051399">
    <property type="entry name" value="RNA-guided_DNA_endo/Transpos"/>
</dbReference>
<feature type="domain" description="Cas12f1-like TNB" evidence="7">
    <location>
        <begin position="292"/>
        <end position="356"/>
    </location>
</feature>
<dbReference type="PANTHER" id="PTHR30405:SF25">
    <property type="entry name" value="RNA-GUIDED DNA ENDONUCLEASE INSQ-RELATED"/>
    <property type="match status" value="1"/>
</dbReference>
<dbReference type="OrthoDB" id="442016at2"/>
<dbReference type="PANTHER" id="PTHR30405">
    <property type="entry name" value="TRANSPOSASE"/>
    <property type="match status" value="1"/>
</dbReference>
<comment type="similarity">
    <text evidence="2">In the N-terminal section; belongs to the transposase 2 family.</text>
</comment>
<keyword evidence="9" id="KW-1185">Reference proteome</keyword>
<evidence type="ECO:0000313" key="8">
    <source>
        <dbReference type="EMBL" id="PHX55471.1"/>
    </source>
</evidence>
<dbReference type="NCBIfam" id="TIGR01766">
    <property type="entry name" value="IS200/IS605 family accessory protein TnpB-like domain"/>
    <property type="match status" value="1"/>
</dbReference>
<gene>
    <name evidence="8" type="ORF">CP500_010620</name>
</gene>
<name>A0A2G4F136_9CYAN</name>
<evidence type="ECO:0000259" key="6">
    <source>
        <dbReference type="Pfam" id="PF01385"/>
    </source>
</evidence>
<evidence type="ECO:0000313" key="9">
    <source>
        <dbReference type="Proteomes" id="UP000226442"/>
    </source>
</evidence>
<comment type="caution">
    <text evidence="8">The sequence shown here is derived from an EMBL/GenBank/DDBJ whole genome shotgun (WGS) entry which is preliminary data.</text>
</comment>
<dbReference type="GO" id="GO:0032196">
    <property type="term" value="P:transposition"/>
    <property type="evidence" value="ECO:0007669"/>
    <property type="project" value="UniProtKB-KW"/>
</dbReference>
<reference evidence="8" key="1">
    <citation type="submission" date="2017-10" db="EMBL/GenBank/DDBJ databases">
        <title>Draft genome sequence of the planktic cyanobacteria Tychonema bourrellyi isolated from alpine lentic freshwater.</title>
        <authorList>
            <person name="Tett A."/>
            <person name="Armanini F."/>
            <person name="Asnicar F."/>
            <person name="Boscaini A."/>
            <person name="Pasolli E."/>
            <person name="Zolfo M."/>
            <person name="Donati C."/>
            <person name="Salmaso N."/>
            <person name="Segata N."/>
        </authorList>
    </citation>
    <scope>NUCLEOTIDE SEQUENCE</scope>
    <source>
        <strain evidence="8">FEM_GT703</strain>
    </source>
</reference>
<dbReference type="NCBIfam" id="NF040570">
    <property type="entry name" value="guided_TnpB"/>
    <property type="match status" value="1"/>
</dbReference>
<dbReference type="EMBL" id="NXIB02000051">
    <property type="protein sequence ID" value="PHX55471.1"/>
    <property type="molecule type" value="Genomic_DNA"/>
</dbReference>
<feature type="domain" description="Probable transposase IS891/IS1136/IS1341" evidence="6">
    <location>
        <begin position="165"/>
        <end position="280"/>
    </location>
</feature>
<dbReference type="AlphaFoldDB" id="A0A2G4F136"/>
<evidence type="ECO:0000256" key="1">
    <source>
        <dbReference type="ARBA" id="ARBA00008761"/>
    </source>
</evidence>
<accession>A0A2G4F136</accession>
<evidence type="ECO:0000256" key="3">
    <source>
        <dbReference type="ARBA" id="ARBA00022578"/>
    </source>
</evidence>
<comment type="similarity">
    <text evidence="1">In the C-terminal section; belongs to the transposase 35 family.</text>
</comment>
<keyword evidence="3" id="KW-0815">Transposition</keyword>
<dbReference type="Pfam" id="PF07282">
    <property type="entry name" value="Cas12f1-like_TNB"/>
    <property type="match status" value="1"/>
</dbReference>
<dbReference type="Proteomes" id="UP000226442">
    <property type="component" value="Unassembled WGS sequence"/>
</dbReference>
<keyword evidence="5" id="KW-0233">DNA recombination</keyword>
<dbReference type="Pfam" id="PF01385">
    <property type="entry name" value="OrfB_IS605"/>
    <property type="match status" value="1"/>
</dbReference>
<evidence type="ECO:0000256" key="2">
    <source>
        <dbReference type="ARBA" id="ARBA00011044"/>
    </source>
</evidence>
<sequence length="397" mass="45278">MIVLEFKLKGKPQQYRVIDEMIRTAQFVRNKALRYWIDNQAVKLVDLYKQCAIMAKEFEWARKLNSMARQASAERAIFAIQRFFSNCKAKKPGKKGYPQFKKHTHSVEYKTSGWALSTDKRCLTFTDGFAAGTFRLLGSRDLHFYAPKEIKRVRVIRRADGYYAQFCINVERTEEIVPTGKMIGIDVGLNHFYTDSAGETVPNPRHLRKSEKALKRLQKRVSRKKKGSSNRKKAINKLGRKHLKVSRQRKDFAIKTALYVVKSNDFVAYENLQVRNMVKNHKLAKSISDAAWSQFAQWLEYFGKVYGKTVVAVAPQYTSQDCSSCGNRVQKSLSVRTHICLCGTVLDRDHNAALNILAKGLKEAGISSNTVGHTEINAWGQTDLYSLVVTSMSKLTD</sequence>